<dbReference type="PANTHER" id="PTHR15629">
    <property type="entry name" value="SH3YL1 PROTEIN"/>
    <property type="match status" value="1"/>
</dbReference>
<dbReference type="EMBL" id="CAICTM010000084">
    <property type="protein sequence ID" value="CAB9500505.1"/>
    <property type="molecule type" value="Genomic_DNA"/>
</dbReference>
<keyword evidence="1" id="KW-1133">Transmembrane helix</keyword>
<keyword evidence="4" id="KW-1185">Reference proteome</keyword>
<comment type="caution">
    <text evidence="3">The sequence shown here is derived from an EMBL/GenBank/DDBJ whole genome shotgun (WGS) entry which is preliminary data.</text>
</comment>
<organism evidence="3 4">
    <name type="scientific">Seminavis robusta</name>
    <dbReference type="NCBI Taxonomy" id="568900"/>
    <lineage>
        <taxon>Eukaryota</taxon>
        <taxon>Sar</taxon>
        <taxon>Stramenopiles</taxon>
        <taxon>Ochrophyta</taxon>
        <taxon>Bacillariophyta</taxon>
        <taxon>Bacillariophyceae</taxon>
        <taxon>Bacillariophycidae</taxon>
        <taxon>Naviculales</taxon>
        <taxon>Naviculaceae</taxon>
        <taxon>Seminavis</taxon>
    </lineage>
</organism>
<dbReference type="PANTHER" id="PTHR15629:SF2">
    <property type="entry name" value="SH3 DOMAIN-CONTAINING YSC84-LIKE PROTEIN 1"/>
    <property type="match status" value="1"/>
</dbReference>
<evidence type="ECO:0000259" key="2">
    <source>
        <dbReference type="Pfam" id="PF04366"/>
    </source>
</evidence>
<keyword evidence="1" id="KW-0472">Membrane</keyword>
<dbReference type="OrthoDB" id="44481at2759"/>
<dbReference type="Proteomes" id="UP001153069">
    <property type="component" value="Unassembled WGS sequence"/>
</dbReference>
<feature type="transmembrane region" description="Helical" evidence="1">
    <location>
        <begin position="87"/>
        <end position="105"/>
    </location>
</feature>
<dbReference type="Pfam" id="PF04366">
    <property type="entry name" value="Ysc84"/>
    <property type="match status" value="1"/>
</dbReference>
<keyword evidence="1" id="KW-0812">Transmembrane</keyword>
<gene>
    <name evidence="3" type="ORF">SEMRO_85_G045270.1</name>
</gene>
<reference evidence="3" key="1">
    <citation type="submission" date="2020-06" db="EMBL/GenBank/DDBJ databases">
        <authorList>
            <consortium name="Plant Systems Biology data submission"/>
        </authorList>
    </citation>
    <scope>NUCLEOTIDE SEQUENCE</scope>
    <source>
        <strain evidence="3">D6</strain>
    </source>
</reference>
<accession>A0A9N8DEY1</accession>
<evidence type="ECO:0000313" key="4">
    <source>
        <dbReference type="Proteomes" id="UP001153069"/>
    </source>
</evidence>
<dbReference type="GO" id="GO:0035091">
    <property type="term" value="F:phosphatidylinositol binding"/>
    <property type="evidence" value="ECO:0007669"/>
    <property type="project" value="TreeGrafter"/>
</dbReference>
<feature type="domain" description="Ysc84 actin-binding" evidence="2">
    <location>
        <begin position="86"/>
        <end position="144"/>
    </location>
</feature>
<sequence>MPEKRPKRITMPGMIYDANEVLGWAMDPNTGGLHPELFGPSLLGIAFITIVEAGFVFSGNVGTGIVMARNTKDGSWSPPSALGVSGIGWGFIMGASVKNIVYLIYDSQTLKSFSGDVGVKVGTQVEATIANWGRTAEATTMITNKGALCSGEGIYELTEAEKKKAASVREAAEKEGEEHVKEEKVEYVKVEEEAKKE</sequence>
<dbReference type="InterPro" id="IPR007461">
    <property type="entry name" value="Ysc84_actin-binding"/>
</dbReference>
<protein>
    <submittedName>
        <fullName evidence="3">LAS seventeen-binding protein 3</fullName>
    </submittedName>
</protein>
<dbReference type="AlphaFoldDB" id="A0A9N8DEY1"/>
<feature type="transmembrane region" description="Helical" evidence="1">
    <location>
        <begin position="42"/>
        <end position="67"/>
    </location>
</feature>
<evidence type="ECO:0000313" key="3">
    <source>
        <dbReference type="EMBL" id="CAB9500505.1"/>
    </source>
</evidence>
<evidence type="ECO:0000256" key="1">
    <source>
        <dbReference type="SAM" id="Phobius"/>
    </source>
</evidence>
<proteinExistence type="predicted"/>
<dbReference type="InterPro" id="IPR051702">
    <property type="entry name" value="SH3_domain_YSC84-like"/>
</dbReference>
<name>A0A9N8DEY1_9STRA</name>